<comment type="caution">
    <text evidence="1">The sequence shown here is derived from an EMBL/GenBank/DDBJ whole genome shotgun (WGS) entry which is preliminary data.</text>
</comment>
<evidence type="ECO:0000313" key="2">
    <source>
        <dbReference type="Proteomes" id="UP000746747"/>
    </source>
</evidence>
<dbReference type="EMBL" id="CAKAEH010001337">
    <property type="protein sequence ID" value="CAG9534885.1"/>
    <property type="molecule type" value="Genomic_DNA"/>
</dbReference>
<reference evidence="1" key="1">
    <citation type="submission" date="2021-09" db="EMBL/GenBank/DDBJ databases">
        <authorList>
            <consortium name="Pathogen Informatics"/>
        </authorList>
    </citation>
    <scope>NUCLEOTIDE SEQUENCE</scope>
</reference>
<keyword evidence="2" id="KW-1185">Reference proteome</keyword>
<organism evidence="1 2">
    <name type="scientific">Cercopithifilaria johnstoni</name>
    <dbReference type="NCBI Taxonomy" id="2874296"/>
    <lineage>
        <taxon>Eukaryota</taxon>
        <taxon>Metazoa</taxon>
        <taxon>Ecdysozoa</taxon>
        <taxon>Nematoda</taxon>
        <taxon>Chromadorea</taxon>
        <taxon>Rhabditida</taxon>
        <taxon>Spirurina</taxon>
        <taxon>Spiruromorpha</taxon>
        <taxon>Filarioidea</taxon>
        <taxon>Onchocercidae</taxon>
        <taxon>Cercopithifilaria</taxon>
    </lineage>
</organism>
<dbReference type="AlphaFoldDB" id="A0A8J2MNK8"/>
<accession>A0A8J2MNK8</accession>
<proteinExistence type="predicted"/>
<dbReference type="Proteomes" id="UP000746747">
    <property type="component" value="Unassembled WGS sequence"/>
</dbReference>
<sequence length="153" mass="17202">MAAARKNGHIEQTLMTEASKCNCCPYGFHIDLGFVDFVENVGSEASNGISRNDRNGLQKYSLKYVGDLNSTVNKWCGTPKQKQARNPLDSIFSDSLENVVSDFEETLNLQESKSERESQNLSNNARKNMRYNGYFSDYGTAQSSNRSLPLKIR</sequence>
<dbReference type="OrthoDB" id="5406014at2759"/>
<protein>
    <submittedName>
        <fullName evidence="1">Uncharacterized protein</fullName>
    </submittedName>
</protein>
<evidence type="ECO:0000313" key="1">
    <source>
        <dbReference type="EMBL" id="CAG9534885.1"/>
    </source>
</evidence>
<gene>
    <name evidence="1" type="ORF">CJOHNSTONI_LOCUS4979</name>
</gene>
<name>A0A8J2MNK8_9BILA</name>